<reference evidence="6 7" key="1">
    <citation type="submission" date="2016-04" db="EMBL/GenBank/DDBJ databases">
        <title>A degradative enzymes factory behind the ericoid mycorrhizal symbiosis.</title>
        <authorList>
            <consortium name="DOE Joint Genome Institute"/>
            <person name="Martino E."/>
            <person name="Morin E."/>
            <person name="Grelet G."/>
            <person name="Kuo A."/>
            <person name="Kohler A."/>
            <person name="Daghino S."/>
            <person name="Barry K."/>
            <person name="Choi C."/>
            <person name="Cichocki N."/>
            <person name="Clum A."/>
            <person name="Copeland A."/>
            <person name="Hainaut M."/>
            <person name="Haridas S."/>
            <person name="Labutti K."/>
            <person name="Lindquist E."/>
            <person name="Lipzen A."/>
            <person name="Khouja H.-R."/>
            <person name="Murat C."/>
            <person name="Ohm R."/>
            <person name="Olson A."/>
            <person name="Spatafora J."/>
            <person name="Veneault-Fourrey C."/>
            <person name="Henrissat B."/>
            <person name="Grigoriev I."/>
            <person name="Martin F."/>
            <person name="Perotto S."/>
        </authorList>
    </citation>
    <scope>NUCLEOTIDE SEQUENCE [LARGE SCALE GENOMIC DNA]</scope>
    <source>
        <strain evidence="6 7">F</strain>
    </source>
</reference>
<dbReference type="Gene3D" id="3.30.300.30">
    <property type="match status" value="1"/>
</dbReference>
<dbReference type="InterPro" id="IPR006162">
    <property type="entry name" value="Ppantetheine_attach_site"/>
</dbReference>
<dbReference type="NCBIfam" id="TIGR01733">
    <property type="entry name" value="AA-adenyl-dom"/>
    <property type="match status" value="1"/>
</dbReference>
<keyword evidence="2" id="KW-0597">Phosphoprotein</keyword>
<dbReference type="GO" id="GO:0043041">
    <property type="term" value="P:amino acid activation for nonribosomal peptide biosynthetic process"/>
    <property type="evidence" value="ECO:0007669"/>
    <property type="project" value="TreeGrafter"/>
</dbReference>
<dbReference type="InterPro" id="IPR020845">
    <property type="entry name" value="AMP-binding_CS"/>
</dbReference>
<feature type="transmembrane region" description="Helical" evidence="4">
    <location>
        <begin position="1179"/>
        <end position="1196"/>
    </location>
</feature>
<keyword evidence="4" id="KW-1133">Transmembrane helix</keyword>
<dbReference type="InterPro" id="IPR042099">
    <property type="entry name" value="ANL_N_sf"/>
</dbReference>
<dbReference type="GO" id="GO:0031177">
    <property type="term" value="F:phosphopantetheine binding"/>
    <property type="evidence" value="ECO:0007669"/>
    <property type="project" value="TreeGrafter"/>
</dbReference>
<evidence type="ECO:0000256" key="3">
    <source>
        <dbReference type="ARBA" id="ARBA00022598"/>
    </source>
</evidence>
<dbReference type="EMBL" id="KZ613949">
    <property type="protein sequence ID" value="PMD37802.1"/>
    <property type="molecule type" value="Genomic_DNA"/>
</dbReference>
<feature type="transmembrane region" description="Helical" evidence="4">
    <location>
        <begin position="774"/>
        <end position="795"/>
    </location>
</feature>
<keyword evidence="7" id="KW-1185">Reference proteome</keyword>
<dbReference type="InterPro" id="IPR009081">
    <property type="entry name" value="PP-bd_ACP"/>
</dbReference>
<keyword evidence="4" id="KW-0812">Transmembrane</keyword>
<evidence type="ECO:0000256" key="1">
    <source>
        <dbReference type="ARBA" id="ARBA00022450"/>
    </source>
</evidence>
<evidence type="ECO:0000313" key="7">
    <source>
        <dbReference type="Proteomes" id="UP000235786"/>
    </source>
</evidence>
<feature type="transmembrane region" description="Helical" evidence="4">
    <location>
        <begin position="733"/>
        <end position="754"/>
    </location>
</feature>
<accession>A0A2J6RH09</accession>
<dbReference type="PROSITE" id="PS00012">
    <property type="entry name" value="PHOSPHOPANTETHEINE"/>
    <property type="match status" value="1"/>
</dbReference>
<dbReference type="Pfam" id="PF13193">
    <property type="entry name" value="AMP-binding_C"/>
    <property type="match status" value="1"/>
</dbReference>
<dbReference type="Gene3D" id="3.40.50.12780">
    <property type="entry name" value="N-terminal domain of ligase-like"/>
    <property type="match status" value="1"/>
</dbReference>
<evidence type="ECO:0000256" key="2">
    <source>
        <dbReference type="ARBA" id="ARBA00022553"/>
    </source>
</evidence>
<evidence type="ECO:0000259" key="5">
    <source>
        <dbReference type="PROSITE" id="PS50075"/>
    </source>
</evidence>
<dbReference type="PANTHER" id="PTHR45527">
    <property type="entry name" value="NONRIBOSOMAL PEPTIDE SYNTHETASE"/>
    <property type="match status" value="1"/>
</dbReference>
<dbReference type="SUPFAM" id="SSF47336">
    <property type="entry name" value="ACP-like"/>
    <property type="match status" value="1"/>
</dbReference>
<dbReference type="GO" id="GO:0016874">
    <property type="term" value="F:ligase activity"/>
    <property type="evidence" value="ECO:0007669"/>
    <property type="project" value="UniProtKB-KW"/>
</dbReference>
<dbReference type="InterPro" id="IPR045851">
    <property type="entry name" value="AMP-bd_C_sf"/>
</dbReference>
<dbReference type="PANTHER" id="PTHR45527:SF1">
    <property type="entry name" value="FATTY ACID SYNTHASE"/>
    <property type="match status" value="1"/>
</dbReference>
<dbReference type="PROSITE" id="PS00455">
    <property type="entry name" value="AMP_BINDING"/>
    <property type="match status" value="1"/>
</dbReference>
<dbReference type="InterPro" id="IPR036736">
    <property type="entry name" value="ACP-like_sf"/>
</dbReference>
<dbReference type="GO" id="GO:0044550">
    <property type="term" value="P:secondary metabolite biosynthetic process"/>
    <property type="evidence" value="ECO:0007669"/>
    <property type="project" value="TreeGrafter"/>
</dbReference>
<dbReference type="Gene3D" id="2.160.10.10">
    <property type="entry name" value="Hexapeptide repeat proteins"/>
    <property type="match status" value="1"/>
</dbReference>
<proteinExistence type="predicted"/>
<feature type="transmembrane region" description="Helical" evidence="4">
    <location>
        <begin position="965"/>
        <end position="994"/>
    </location>
</feature>
<evidence type="ECO:0000313" key="6">
    <source>
        <dbReference type="EMBL" id="PMD37802.1"/>
    </source>
</evidence>
<dbReference type="STRING" id="1149755.A0A2J6RH09"/>
<gene>
    <name evidence="6" type="ORF">L207DRAFT_81313</name>
</gene>
<feature type="transmembrane region" description="Helical" evidence="4">
    <location>
        <begin position="924"/>
        <end position="945"/>
    </location>
</feature>
<keyword evidence="4" id="KW-0472">Membrane</keyword>
<dbReference type="Gene3D" id="1.10.1200.10">
    <property type="entry name" value="ACP-like"/>
    <property type="match status" value="1"/>
</dbReference>
<dbReference type="OrthoDB" id="416786at2759"/>
<dbReference type="InterPro" id="IPR000873">
    <property type="entry name" value="AMP-dep_synth/lig_dom"/>
</dbReference>
<dbReference type="NCBIfam" id="TIGR02353">
    <property type="entry name" value="NRPS_term_dom"/>
    <property type="match status" value="1"/>
</dbReference>
<dbReference type="InterPro" id="IPR010071">
    <property type="entry name" value="AA_adenyl_dom"/>
</dbReference>
<dbReference type="GO" id="GO:0005737">
    <property type="term" value="C:cytoplasm"/>
    <property type="evidence" value="ECO:0007669"/>
    <property type="project" value="TreeGrafter"/>
</dbReference>
<feature type="domain" description="Carrier" evidence="5">
    <location>
        <begin position="578"/>
        <end position="660"/>
    </location>
</feature>
<dbReference type="CDD" id="cd05930">
    <property type="entry name" value="A_NRPS"/>
    <property type="match status" value="1"/>
</dbReference>
<sequence>MASLTKALRPEDVTSNYILRSHHQPREPLAIQNVTTLPELFQWQAERRCHAPLFSFRNSPEASLTIISYSKAYETSCRLGNSLHSIHRASGIENPVVGIWLERSIDLHLAILATTISGAAWLPFDADAPAARVTACLKDSKACILLCDAAHYDNAVKATENVIGCCLVTFEELSCWTQNTSAAVPELRGPRPHDTAYMIYTSGSTGTPKGIEIPHSAALTFCLSERSVLETGPSDIVWQGFSAAFDMFIEEVWVSIAGGAQLAIGNRSECQDVPSLGGAAGIWAQRGVTLVNAVPTLINIMTSLDGECPIPPTVRLLNLGGEACPPALVKRLWSPTLRIFNTYGPSETTVTATYQELFPDEQVTIGKPLPMYHAMLLPVSDSMQKVGYPISLVEGAEGELAIGGPCLGKGYVQRQALTKEKFIPHPLPTTRGECLYRTGDLVRLDKNFNLVFLGRIDTQVKHRGFRIELGEIEHAITAHPKVQTAAVILSTTTDRLEAYVVVRDGEAIQIKELRDNLRYLPAYMQPEAFVFIQATEMPRLPSGKINAKALQETSANYALLQKEENSGGQQTTSGSSVFDDGSDISILLTAMAAVFSQAANITASSDFFDDLGGHSLVAAMLVSKLRKECPEGSPLKQIGLQAIYIHRTAEKIAASLEQFSSLDDRTEKGSTINNAQMGDHWPIATHKYILCSIGQIPALLFFFFIESVTILVPYLIFYAVLRDSSLGPAILSTYFTFVMIPLLRTLIGIAGKWIVLGKAKPGEYPLYGVYYYRWWLAEHFVAIVDLVSIADTPLLPALMRCMGSNVGIHCHIGVTYVSAAFDLVYIGDDVTMGKDTVLATSWIERGRLILAPVSIGSQAVVGSNSVLEGDSRIEEGGELGAMSMLPRGGSVPAGERWTGSPARYYSTSKDVGGMRESRPSEIRAATMALVMAFSAVFLLPIIVFAPQIPSMLLFEFIKLPHIGLWVQTAIVSVPAAIIYMILVFFELIVLRWLVLGKVVECSFRTTSIYFYRKWFVDRLMDMSLVILRPVYATLYVVPFLRSLGVKIGRGAEVSTARGINFELSEIGEESFIADRVLFGDEEVRRHIVTLKKTKLNRRAFLGNASLVPQGSDLASNTLVGVLSCAPEIPLKDGESCFGSPAVLMPSRQRGLENHSDKVLYTPRARLIALRLLIEGMRIVVPRILITFGLGFGLQVFETACRYIDPVFVLLMLPLFYFTFFAIPALIVTILFKWILIGRYQRAEWPLWSVSVWKSEFVTSVYETLAGPLFVDMLVGTPYVTWVLRLLGVQIGARTTLLSSDITEYDMVSIGDEAVINRHAGPQTHLFEDRVMKIGRVDLEARSCMKAYSICLPNSRIAGGGQLGCLSLVMKGETVPANEAWEGAPIAPRRT</sequence>
<keyword evidence="3" id="KW-0436">Ligase</keyword>
<dbReference type="Pfam" id="PF00550">
    <property type="entry name" value="PP-binding"/>
    <property type="match status" value="1"/>
</dbReference>
<dbReference type="SUPFAM" id="SSF51161">
    <property type="entry name" value="Trimeric LpxA-like enzymes"/>
    <property type="match status" value="3"/>
</dbReference>
<feature type="transmembrane region" description="Helical" evidence="4">
    <location>
        <begin position="698"/>
        <end position="721"/>
    </location>
</feature>
<organism evidence="6 7">
    <name type="scientific">Hyaloscypha variabilis (strain UAMH 11265 / GT02V1 / F)</name>
    <name type="common">Meliniomyces variabilis</name>
    <dbReference type="NCBI Taxonomy" id="1149755"/>
    <lineage>
        <taxon>Eukaryota</taxon>
        <taxon>Fungi</taxon>
        <taxon>Dikarya</taxon>
        <taxon>Ascomycota</taxon>
        <taxon>Pezizomycotina</taxon>
        <taxon>Leotiomycetes</taxon>
        <taxon>Helotiales</taxon>
        <taxon>Hyaloscyphaceae</taxon>
        <taxon>Hyaloscypha</taxon>
        <taxon>Hyaloscypha variabilis</taxon>
    </lineage>
</organism>
<dbReference type="InterPro" id="IPR025110">
    <property type="entry name" value="AMP-bd_C"/>
</dbReference>
<dbReference type="InterPro" id="IPR011004">
    <property type="entry name" value="Trimer_LpxA-like_sf"/>
</dbReference>
<keyword evidence="1" id="KW-0596">Phosphopantetheine</keyword>
<dbReference type="Proteomes" id="UP000235786">
    <property type="component" value="Unassembled WGS sequence"/>
</dbReference>
<evidence type="ECO:0000256" key="4">
    <source>
        <dbReference type="SAM" id="Phobius"/>
    </source>
</evidence>
<feature type="transmembrane region" description="Helical" evidence="4">
    <location>
        <begin position="1208"/>
        <end position="1231"/>
    </location>
</feature>
<dbReference type="InterPro" id="IPR012728">
    <property type="entry name" value="Pls/PosA_C"/>
</dbReference>
<dbReference type="SUPFAM" id="SSF56801">
    <property type="entry name" value="Acetyl-CoA synthetase-like"/>
    <property type="match status" value="1"/>
</dbReference>
<dbReference type="PROSITE" id="PS50075">
    <property type="entry name" value="CARRIER"/>
    <property type="match status" value="1"/>
</dbReference>
<dbReference type="Pfam" id="PF00501">
    <property type="entry name" value="AMP-binding"/>
    <property type="match status" value="1"/>
</dbReference>
<name>A0A2J6RH09_HYAVF</name>
<protein>
    <submittedName>
        <fullName evidence="6">Non-ribosomal peptide synthetase C-terminal</fullName>
    </submittedName>
</protein>